<comment type="caution">
    <text evidence="2">The sequence shown here is derived from an EMBL/GenBank/DDBJ whole genome shotgun (WGS) entry which is preliminary data.</text>
</comment>
<keyword evidence="1" id="KW-1133">Transmembrane helix</keyword>
<keyword evidence="1" id="KW-0472">Membrane</keyword>
<accession>A0ABD4A8M0</accession>
<dbReference type="AlphaFoldDB" id="A0ABD4A8M0"/>
<evidence type="ECO:0000256" key="1">
    <source>
        <dbReference type="SAM" id="Phobius"/>
    </source>
</evidence>
<evidence type="ECO:0000313" key="3">
    <source>
        <dbReference type="Proteomes" id="UP000032076"/>
    </source>
</evidence>
<dbReference type="Proteomes" id="UP000032076">
    <property type="component" value="Unassembled WGS sequence"/>
</dbReference>
<dbReference type="EMBL" id="JXLU01000077">
    <property type="protein sequence ID" value="KIO72960.1"/>
    <property type="molecule type" value="Genomic_DNA"/>
</dbReference>
<reference evidence="2 3" key="1">
    <citation type="submission" date="2015-01" db="EMBL/GenBank/DDBJ databases">
        <title>Draft Genome Sequences of Four Bacillus thermoamylovorans Strains, Isolated From Food Products.</title>
        <authorList>
            <person name="Krawcyk A.O."/>
            <person name="Berendsen E.M."/>
            <person name="Eijlander R.T."/>
            <person name="de Jong A."/>
            <person name="Wells-Bennik M."/>
            <person name="Kuipers O.P."/>
        </authorList>
    </citation>
    <scope>NUCLEOTIDE SEQUENCE [LARGE SCALE GENOMIC DNA]</scope>
    <source>
        <strain evidence="2 3">B4167</strain>
    </source>
</reference>
<gene>
    <name evidence="2" type="ORF">B4167_0281</name>
</gene>
<proteinExistence type="predicted"/>
<evidence type="ECO:0000313" key="2">
    <source>
        <dbReference type="EMBL" id="KIO72960.1"/>
    </source>
</evidence>
<sequence>MAAETVPPFFPVIIFHNPQTFSAVKTIFFMLIFLSEIRKYLVQ</sequence>
<protein>
    <submittedName>
        <fullName evidence="2">Uncharacterized protein</fullName>
    </submittedName>
</protein>
<keyword evidence="1" id="KW-0812">Transmembrane</keyword>
<feature type="transmembrane region" description="Helical" evidence="1">
    <location>
        <begin position="20"/>
        <end position="37"/>
    </location>
</feature>
<organism evidence="2 3">
    <name type="scientific">Caldibacillus thermoamylovorans</name>
    <dbReference type="NCBI Taxonomy" id="35841"/>
    <lineage>
        <taxon>Bacteria</taxon>
        <taxon>Bacillati</taxon>
        <taxon>Bacillota</taxon>
        <taxon>Bacilli</taxon>
        <taxon>Bacillales</taxon>
        <taxon>Bacillaceae</taxon>
        <taxon>Caldibacillus</taxon>
    </lineage>
</organism>
<name>A0ABD4A8M0_9BACI</name>